<dbReference type="Gene3D" id="1.20.910.10">
    <property type="entry name" value="Heme oxygenase-like"/>
    <property type="match status" value="1"/>
</dbReference>
<comment type="caution">
    <text evidence="1">The sequence shown here is derived from an EMBL/GenBank/DDBJ whole genome shotgun (WGS) entry which is preliminary data.</text>
</comment>
<keyword evidence="2" id="KW-1185">Reference proteome</keyword>
<dbReference type="SUPFAM" id="SSF48613">
    <property type="entry name" value="Heme oxygenase-like"/>
    <property type="match status" value="1"/>
</dbReference>
<dbReference type="EMBL" id="JBHTLS010000121">
    <property type="protein sequence ID" value="MFD1105225.1"/>
    <property type="molecule type" value="Genomic_DNA"/>
</dbReference>
<dbReference type="CDD" id="cd19166">
    <property type="entry name" value="HemeO-bac"/>
    <property type="match status" value="1"/>
</dbReference>
<proteinExistence type="predicted"/>
<name>A0ABW3P0Z7_9SPHN</name>
<reference evidence="2" key="1">
    <citation type="journal article" date="2019" name="Int. J. Syst. Evol. Microbiol.">
        <title>The Global Catalogue of Microorganisms (GCM) 10K type strain sequencing project: providing services to taxonomists for standard genome sequencing and annotation.</title>
        <authorList>
            <consortium name="The Broad Institute Genomics Platform"/>
            <consortium name="The Broad Institute Genome Sequencing Center for Infectious Disease"/>
            <person name="Wu L."/>
            <person name="Ma J."/>
        </authorList>
    </citation>
    <scope>NUCLEOTIDE SEQUENCE [LARGE SCALE GENOMIC DNA]</scope>
    <source>
        <strain evidence="2">CCUG 54329</strain>
    </source>
</reference>
<dbReference type="Proteomes" id="UP001597203">
    <property type="component" value="Unassembled WGS sequence"/>
</dbReference>
<evidence type="ECO:0000313" key="1">
    <source>
        <dbReference type="EMBL" id="MFD1105225.1"/>
    </source>
</evidence>
<dbReference type="InterPro" id="IPR016084">
    <property type="entry name" value="Haem_Oase-like_multi-hlx"/>
</dbReference>
<sequence length="179" mass="18931">MTKASTTGHVRQALREATMEDHRRVDMVFSGYDLGSRASYIDFLTAQARALGTLETLARPDTPRLPLLAQDLAELDSAYPDPLPLADAGTDGFRWGLRYALEGSRLGGAMLARQVGDGLPKAYLSAAHGKGDWIAFQRALDGAAEEGGEGWLGDAVQGARAAFALFARSAGADMAPAHG</sequence>
<accession>A0ABW3P0Z7</accession>
<protein>
    <submittedName>
        <fullName evidence="1">Biliverdin-producing heme oxygenase</fullName>
    </submittedName>
</protein>
<organism evidence="1 2">
    <name type="scientific">Sphingobium olei</name>
    <dbReference type="NCBI Taxonomy" id="420955"/>
    <lineage>
        <taxon>Bacteria</taxon>
        <taxon>Pseudomonadati</taxon>
        <taxon>Pseudomonadota</taxon>
        <taxon>Alphaproteobacteria</taxon>
        <taxon>Sphingomonadales</taxon>
        <taxon>Sphingomonadaceae</taxon>
        <taxon>Sphingobium</taxon>
    </lineage>
</organism>
<gene>
    <name evidence="1" type="ORF">ACFQ24_10140</name>
</gene>
<dbReference type="RefSeq" id="WP_380910886.1">
    <property type="nucleotide sequence ID" value="NZ_JBHTLS010000121.1"/>
</dbReference>
<evidence type="ECO:0000313" key="2">
    <source>
        <dbReference type="Proteomes" id="UP001597203"/>
    </source>
</evidence>